<dbReference type="InterPro" id="IPR003477">
    <property type="entry name" value="PemK-like"/>
</dbReference>
<evidence type="ECO:0008006" key="5">
    <source>
        <dbReference type="Google" id="ProtNLM"/>
    </source>
</evidence>
<dbReference type="SUPFAM" id="SSF50118">
    <property type="entry name" value="Cell growth inhibitor/plasmid maintenance toxic component"/>
    <property type="match status" value="1"/>
</dbReference>
<dbReference type="Pfam" id="PF02452">
    <property type="entry name" value="PemK_toxin"/>
    <property type="match status" value="1"/>
</dbReference>
<dbReference type="Proteomes" id="UP001139263">
    <property type="component" value="Unassembled WGS sequence"/>
</dbReference>
<comment type="similarity">
    <text evidence="1">Belongs to the PemK/MazF family.</text>
</comment>
<evidence type="ECO:0000256" key="1">
    <source>
        <dbReference type="ARBA" id="ARBA00007521"/>
    </source>
</evidence>
<sequence length="113" mass="12933">MTYPRQGDVIKISFPYSNLTGTKERPGLVLSTESYSRATNECLVVQITTKHSPFRPQYQIQDWKHAGLTKSSWIRYLVMQHVHGSLVLDVLGEFPHDEYLNVVSLITQAISIR</sequence>
<dbReference type="InterPro" id="IPR011067">
    <property type="entry name" value="Plasmid_toxin/cell-grow_inhib"/>
</dbReference>
<dbReference type="EMBL" id="JALBUF010000024">
    <property type="protein sequence ID" value="MCI0184762.1"/>
    <property type="molecule type" value="Genomic_DNA"/>
</dbReference>
<dbReference type="GO" id="GO:0003677">
    <property type="term" value="F:DNA binding"/>
    <property type="evidence" value="ECO:0007669"/>
    <property type="project" value="InterPro"/>
</dbReference>
<keyword evidence="2" id="KW-1277">Toxin-antitoxin system</keyword>
<reference evidence="3" key="1">
    <citation type="submission" date="2022-03" db="EMBL/GenBank/DDBJ databases">
        <title>Draft Genome Sequence of Firmicute Strain S0AB, a Heterotrophic Iron/Sulfur-Oxidizing Extreme Acidophile.</title>
        <authorList>
            <person name="Vergara E."/>
            <person name="Pakostova E."/>
            <person name="Johnson D.B."/>
            <person name="Holmes D.S."/>
        </authorList>
    </citation>
    <scope>NUCLEOTIDE SEQUENCE</scope>
    <source>
        <strain evidence="3">S0AB</strain>
    </source>
</reference>
<protein>
    <recommendedName>
        <fullName evidence="5">Growth inhibitor</fullName>
    </recommendedName>
</protein>
<dbReference type="Gene3D" id="2.30.30.110">
    <property type="match status" value="1"/>
</dbReference>
<proteinExistence type="inferred from homology"/>
<evidence type="ECO:0000313" key="3">
    <source>
        <dbReference type="EMBL" id="MCI0184762.1"/>
    </source>
</evidence>
<gene>
    <name evidence="3" type="ORF">MM817_03059</name>
</gene>
<keyword evidence="4" id="KW-1185">Reference proteome</keyword>
<accession>A0A9X1VEX5</accession>
<comment type="caution">
    <text evidence="3">The sequence shown here is derived from an EMBL/GenBank/DDBJ whole genome shotgun (WGS) entry which is preliminary data.</text>
</comment>
<name>A0A9X1VEX5_9BACL</name>
<dbReference type="RefSeq" id="WP_419723422.1">
    <property type="nucleotide sequence ID" value="NZ_JALBUF010000024.1"/>
</dbReference>
<organism evidence="3 4">
    <name type="scientific">Sulfoacidibacillus ferrooxidans</name>
    <dbReference type="NCBI Taxonomy" id="2005001"/>
    <lineage>
        <taxon>Bacteria</taxon>
        <taxon>Bacillati</taxon>
        <taxon>Bacillota</taxon>
        <taxon>Bacilli</taxon>
        <taxon>Bacillales</taxon>
        <taxon>Alicyclobacillaceae</taxon>
        <taxon>Sulfoacidibacillus</taxon>
    </lineage>
</organism>
<evidence type="ECO:0000313" key="4">
    <source>
        <dbReference type="Proteomes" id="UP001139263"/>
    </source>
</evidence>
<dbReference type="AlphaFoldDB" id="A0A9X1VEX5"/>
<evidence type="ECO:0000256" key="2">
    <source>
        <dbReference type="ARBA" id="ARBA00022649"/>
    </source>
</evidence>